<evidence type="ECO:0008006" key="4">
    <source>
        <dbReference type="Google" id="ProtNLM"/>
    </source>
</evidence>
<proteinExistence type="predicted"/>
<reference evidence="2 3" key="1">
    <citation type="submission" date="2023-05" db="EMBL/GenBank/DDBJ databases">
        <title>Actinoplanes sp. NEAU-A12 genome sequencing.</title>
        <authorList>
            <person name="Wang Z.-S."/>
        </authorList>
    </citation>
    <scope>NUCLEOTIDE SEQUENCE [LARGE SCALE GENOMIC DNA]</scope>
    <source>
        <strain evidence="2 3">NEAU-A12</strain>
    </source>
</reference>
<dbReference type="Proteomes" id="UP001241758">
    <property type="component" value="Unassembled WGS sequence"/>
</dbReference>
<evidence type="ECO:0000256" key="1">
    <source>
        <dbReference type="SAM" id="MobiDB-lite"/>
    </source>
</evidence>
<sequence>MPDTAALGRMAATLSREARKRPVLSVALAAAGVGAVVVPAFGASPEAPEFRPAPVIASQAPVVTASAGAAQPGLAPFVAPSATAAGYPMPGTRLGTAGRRTGSPALVPPAGGRVVTAVPGASALPTRTAPAGARTPAMRKQARAGTPEKAASVSFSKPGEGETVTAATTVSGSAELPTDHQVWLLWRHGGGTAYHVVGACRGGRSFVCGPAGLESGGDETFQLTALVVDPAVARTLSAGASRDALPSHLARSEITVRRAAE</sequence>
<accession>A0ABT6WM53</accession>
<name>A0ABT6WM53_9ACTN</name>
<feature type="region of interest" description="Disordered" evidence="1">
    <location>
        <begin position="123"/>
        <end position="161"/>
    </location>
</feature>
<evidence type="ECO:0000313" key="2">
    <source>
        <dbReference type="EMBL" id="MDI6100797.1"/>
    </source>
</evidence>
<keyword evidence="3" id="KW-1185">Reference proteome</keyword>
<comment type="caution">
    <text evidence="2">The sequence shown here is derived from an EMBL/GenBank/DDBJ whole genome shotgun (WGS) entry which is preliminary data.</text>
</comment>
<dbReference type="EMBL" id="JASCTH010000012">
    <property type="protein sequence ID" value="MDI6100797.1"/>
    <property type="molecule type" value="Genomic_DNA"/>
</dbReference>
<evidence type="ECO:0000313" key="3">
    <source>
        <dbReference type="Proteomes" id="UP001241758"/>
    </source>
</evidence>
<feature type="compositionally biased region" description="Low complexity" evidence="1">
    <location>
        <begin position="123"/>
        <end position="139"/>
    </location>
</feature>
<organism evidence="2 3">
    <name type="scientific">Actinoplanes sandaracinus</name>
    <dbReference type="NCBI Taxonomy" id="3045177"/>
    <lineage>
        <taxon>Bacteria</taxon>
        <taxon>Bacillati</taxon>
        <taxon>Actinomycetota</taxon>
        <taxon>Actinomycetes</taxon>
        <taxon>Micromonosporales</taxon>
        <taxon>Micromonosporaceae</taxon>
        <taxon>Actinoplanes</taxon>
    </lineage>
</organism>
<protein>
    <recommendedName>
        <fullName evidence="4">Anti-sigma factor</fullName>
    </recommendedName>
</protein>
<gene>
    <name evidence="2" type="ORF">QLQ12_19480</name>
</gene>
<dbReference type="RefSeq" id="WP_282761630.1">
    <property type="nucleotide sequence ID" value="NZ_JASCTH010000012.1"/>
</dbReference>